<organism evidence="2">
    <name type="scientific">Brassica juncea var. tumida</name>
    <dbReference type="NCBI Taxonomy" id="323352"/>
    <lineage>
        <taxon>Eukaryota</taxon>
        <taxon>Viridiplantae</taxon>
        <taxon>Streptophyta</taxon>
        <taxon>Embryophyta</taxon>
        <taxon>Tracheophyta</taxon>
        <taxon>Spermatophyta</taxon>
        <taxon>Magnoliopsida</taxon>
        <taxon>eudicotyledons</taxon>
        <taxon>Gunneridae</taxon>
        <taxon>Pentapetalae</taxon>
        <taxon>rosids</taxon>
        <taxon>malvids</taxon>
        <taxon>Brassicales</taxon>
        <taxon>Brassicaceae</taxon>
        <taxon>Brassiceae</taxon>
        <taxon>Brassica</taxon>
    </lineage>
</organism>
<feature type="domain" description="Retrovirus-related Pol polyprotein from transposon TNT 1-94-like beta-barrel" evidence="1">
    <location>
        <begin position="29"/>
        <end position="109"/>
    </location>
</feature>
<dbReference type="EMBL" id="KJ461445">
    <property type="protein sequence ID" value="AHY20329.1"/>
    <property type="molecule type" value="Genomic_DNA"/>
</dbReference>
<gene>
    <name evidence="2" type="primary">orf115c</name>
</gene>
<sequence length="115" mass="12827">MVKGTEVKRVDVLYAAEALNITDLVEQEWIMDTGCSYHMTPKKEWFDELNEEITGIIKMGNDTTSSVKGIGSIKILNEDGTVVILTQVRYVPDLKRNLISLGTLDSQGCAYRGEN</sequence>
<protein>
    <recommendedName>
        <fullName evidence="1">Retrovirus-related Pol polyprotein from transposon TNT 1-94-like beta-barrel domain-containing protein</fullName>
    </recommendedName>
</protein>
<dbReference type="AlphaFoldDB" id="A0A023VVN4"/>
<evidence type="ECO:0000313" key="2">
    <source>
        <dbReference type="EMBL" id="AHY20329.1"/>
    </source>
</evidence>
<dbReference type="Pfam" id="PF22936">
    <property type="entry name" value="Pol_BBD"/>
    <property type="match status" value="1"/>
</dbReference>
<dbReference type="PANTHER" id="PTHR47592:SF27">
    <property type="entry name" value="OS08G0421700 PROTEIN"/>
    <property type="match status" value="1"/>
</dbReference>
<reference evidence="2" key="1">
    <citation type="submission" date="2014-02" db="EMBL/GenBank/DDBJ databases">
        <title>The mitochondrial genome of Brassica juncea var tumida Tsen et Lee.</title>
        <authorList>
            <person name="Yang J."/>
            <person name="Liu D."/>
            <person name="Zhang M."/>
        </authorList>
    </citation>
    <scope>NUCLEOTIDE SEQUENCE</scope>
</reference>
<proteinExistence type="predicted"/>
<geneLocation type="mitochondrion" evidence="2"/>
<accession>A0A023VVN4</accession>
<evidence type="ECO:0000259" key="1">
    <source>
        <dbReference type="Pfam" id="PF22936"/>
    </source>
</evidence>
<name>A0A023VVN4_BRAJU</name>
<dbReference type="PANTHER" id="PTHR47592">
    <property type="entry name" value="PBF68 PROTEIN"/>
    <property type="match status" value="1"/>
</dbReference>
<keyword evidence="2" id="KW-0496">Mitochondrion</keyword>
<dbReference type="InterPro" id="IPR054722">
    <property type="entry name" value="PolX-like_BBD"/>
</dbReference>